<feature type="compositionally biased region" description="Gly residues" evidence="1">
    <location>
        <begin position="414"/>
        <end position="428"/>
    </location>
</feature>
<feature type="compositionally biased region" description="Basic and acidic residues" evidence="1">
    <location>
        <begin position="446"/>
        <end position="475"/>
    </location>
</feature>
<gene>
    <name evidence="2" type="ORF">P0082_07745</name>
</gene>
<keyword evidence="3" id="KW-1185">Reference proteome</keyword>
<evidence type="ECO:0000313" key="2">
    <source>
        <dbReference type="EMBL" id="WGK68373.1"/>
    </source>
</evidence>
<sequence length="763" mass="79077">MAITASMAPQLLGRVNALLRKNQEEFRRLGRIGSDALGRLDQSIGNVGSVFSAMGVPSDLVSTVKNVGDLAAKITGLGPRANISTERMAALKKQILETVAARNIKAEHVEHVDHGPLTGAGNSIVKQKGDIESVQETVRLIGLAIDDIVARGSSLGSSLSSSLSSSLGSSLSSVMDSVMDSVMGGLVTKFSPNMPLGDSGKGKSHGRERSKSRNRGGFLGAVQGIDLGPLLSKGLRSVWDSLGPLFDKGLEGPGLNAGGVTSVFVVNMPDGGFGKDRNNSSKEGSQRNDTERPRRESRERAPGPGKGSSSSWRDSITRGRNAHKPKSKGFKSGWQDLFSLPEKGAGFAVKHQGSSNAQGSTGSTGLQGFKSGWDKYSPFLKKGFRFASKHLGKKFKGLDRVFSAVDTATSLIGSTGGKAGSGDPGLAGSGATPVFVVNMPGSGFEGGDKDGRDSKGQKENREYFPDRDPKKDPKKNPSKGRQQSPKKTPRLTPKKTPKRGLVTLWKKGLNAVRNTAKSAVNGVKSVGVKGVDLAKKGLKFAGGKGSDLLKKGSKFIGGKGLGSNSKGIQTLLKGVQAGGKGLSKAANLLKTGGKVLGPLANVGLAVAGAATTFMDPKATKGDKGEAAGGAAGSLLGAAIGQALIPIPVLGAMVGSFVGEWIGKKAGRAIAEGGTSDAGPKGPDYISERYGTKPMEEAIYSKYSYGAQAEQPEVQSPYGSGEIVVSLDAKVDENTKLSVKNVESRIPGYDANTGRSMGYRGAMP</sequence>
<feature type="compositionally biased region" description="Basic and acidic residues" evidence="1">
    <location>
        <begin position="273"/>
        <end position="301"/>
    </location>
</feature>
<feature type="compositionally biased region" description="Basic residues" evidence="1">
    <location>
        <begin position="487"/>
        <end position="498"/>
    </location>
</feature>
<reference evidence="2 3" key="1">
    <citation type="submission" date="2023-04" db="EMBL/GenBank/DDBJ databases">
        <title>Spirochaete genome identified in red abalone sample constitutes a novel genus.</title>
        <authorList>
            <person name="Sharma S.P."/>
            <person name="Purcell C.M."/>
            <person name="Hyde J.R."/>
            <person name="Severin A.J."/>
        </authorList>
    </citation>
    <scope>NUCLEOTIDE SEQUENCE [LARGE SCALE GENOMIC DNA]</scope>
    <source>
        <strain evidence="2 3">SP-2023</strain>
    </source>
</reference>
<feature type="compositionally biased region" description="Basic residues" evidence="1">
    <location>
        <begin position="320"/>
        <end position="329"/>
    </location>
</feature>
<dbReference type="EMBL" id="CP123443">
    <property type="protein sequence ID" value="WGK68373.1"/>
    <property type="molecule type" value="Genomic_DNA"/>
</dbReference>
<feature type="region of interest" description="Disordered" evidence="1">
    <location>
        <begin position="413"/>
        <end position="499"/>
    </location>
</feature>
<proteinExistence type="predicted"/>
<accession>A0ABY8MEN2</accession>
<feature type="region of interest" description="Disordered" evidence="1">
    <location>
        <begin position="271"/>
        <end position="334"/>
    </location>
</feature>
<evidence type="ECO:0008006" key="4">
    <source>
        <dbReference type="Google" id="ProtNLM"/>
    </source>
</evidence>
<feature type="region of interest" description="Disordered" evidence="1">
    <location>
        <begin position="190"/>
        <end position="218"/>
    </location>
</feature>
<dbReference type="RefSeq" id="WP_326926550.1">
    <property type="nucleotide sequence ID" value="NZ_CP123443.1"/>
</dbReference>
<name>A0ABY8MEN2_9SPIO</name>
<evidence type="ECO:0000313" key="3">
    <source>
        <dbReference type="Proteomes" id="UP001228690"/>
    </source>
</evidence>
<evidence type="ECO:0000256" key="1">
    <source>
        <dbReference type="SAM" id="MobiDB-lite"/>
    </source>
</evidence>
<organism evidence="2 3">
    <name type="scientific">Candidatus Haliotispira prima</name>
    <dbReference type="NCBI Taxonomy" id="3034016"/>
    <lineage>
        <taxon>Bacteria</taxon>
        <taxon>Pseudomonadati</taxon>
        <taxon>Spirochaetota</taxon>
        <taxon>Spirochaetia</taxon>
        <taxon>Spirochaetales</taxon>
        <taxon>Spirochaetaceae</taxon>
        <taxon>Candidatus Haliotispira</taxon>
    </lineage>
</organism>
<dbReference type="Proteomes" id="UP001228690">
    <property type="component" value="Chromosome"/>
</dbReference>
<protein>
    <recommendedName>
        <fullName evidence="4">Tail tape measure protein</fullName>
    </recommendedName>
</protein>